<accession>A0ABN9VTP9</accession>
<feature type="region of interest" description="Disordered" evidence="1">
    <location>
        <begin position="1"/>
        <end position="105"/>
    </location>
</feature>
<dbReference type="EMBL" id="CAUYUJ010017536">
    <property type="protein sequence ID" value="CAK0875626.1"/>
    <property type="molecule type" value="Genomic_DNA"/>
</dbReference>
<comment type="caution">
    <text evidence="2">The sequence shown here is derived from an EMBL/GenBank/DDBJ whole genome shotgun (WGS) entry which is preliminary data.</text>
</comment>
<reference evidence="2" key="1">
    <citation type="submission" date="2023-10" db="EMBL/GenBank/DDBJ databases">
        <authorList>
            <person name="Chen Y."/>
            <person name="Shah S."/>
            <person name="Dougan E. K."/>
            <person name="Thang M."/>
            <person name="Chan C."/>
        </authorList>
    </citation>
    <scope>NUCLEOTIDE SEQUENCE [LARGE SCALE GENOMIC DNA]</scope>
</reference>
<feature type="compositionally biased region" description="Basic and acidic residues" evidence="1">
    <location>
        <begin position="1"/>
        <end position="17"/>
    </location>
</feature>
<sequence>MEGESTTRRKEDREEKGGTSFHCPRPKGLQQPAALQKLRPGTGHTLRTPPPPRSGGVDRAEVVHTAAPVPRGTSWGALGPQTSAASEGGSEKEKTYIPRNGTLKL</sequence>
<proteinExistence type="predicted"/>
<name>A0ABN9VTP9_9DINO</name>
<dbReference type="Proteomes" id="UP001189429">
    <property type="component" value="Unassembled WGS sequence"/>
</dbReference>
<organism evidence="2 3">
    <name type="scientific">Prorocentrum cordatum</name>
    <dbReference type="NCBI Taxonomy" id="2364126"/>
    <lineage>
        <taxon>Eukaryota</taxon>
        <taxon>Sar</taxon>
        <taxon>Alveolata</taxon>
        <taxon>Dinophyceae</taxon>
        <taxon>Prorocentrales</taxon>
        <taxon>Prorocentraceae</taxon>
        <taxon>Prorocentrum</taxon>
    </lineage>
</organism>
<evidence type="ECO:0000313" key="2">
    <source>
        <dbReference type="EMBL" id="CAK0875626.1"/>
    </source>
</evidence>
<protein>
    <submittedName>
        <fullName evidence="2">Uncharacterized protein</fullName>
    </submittedName>
</protein>
<evidence type="ECO:0000256" key="1">
    <source>
        <dbReference type="SAM" id="MobiDB-lite"/>
    </source>
</evidence>
<evidence type="ECO:0000313" key="3">
    <source>
        <dbReference type="Proteomes" id="UP001189429"/>
    </source>
</evidence>
<gene>
    <name evidence="2" type="ORF">PCOR1329_LOCUS60247</name>
</gene>
<keyword evidence="3" id="KW-1185">Reference proteome</keyword>